<comment type="caution">
    <text evidence="1">The sequence shown here is derived from an EMBL/GenBank/DDBJ whole genome shotgun (WGS) entry which is preliminary data.</text>
</comment>
<proteinExistence type="predicted"/>
<evidence type="ECO:0008006" key="3">
    <source>
        <dbReference type="Google" id="ProtNLM"/>
    </source>
</evidence>
<protein>
    <recommendedName>
        <fullName evidence="3">Alpha/beta hydrolase</fullName>
    </recommendedName>
</protein>
<dbReference type="AlphaFoldDB" id="A0A3D9C7Y7"/>
<evidence type="ECO:0000313" key="2">
    <source>
        <dbReference type="Proteomes" id="UP000256686"/>
    </source>
</evidence>
<accession>A0A3D9C7Y7</accession>
<evidence type="ECO:0000313" key="1">
    <source>
        <dbReference type="EMBL" id="REC61864.1"/>
    </source>
</evidence>
<name>A0A3D9C7Y7_9FLAO</name>
<dbReference type="RefSeq" id="WP_115971402.1">
    <property type="nucleotide sequence ID" value="NZ_QNVT01000012.1"/>
</dbReference>
<gene>
    <name evidence="1" type="ORF">DRF65_14120</name>
</gene>
<reference evidence="2" key="1">
    <citation type="submission" date="2018-06" db="EMBL/GenBank/DDBJ databases">
        <authorList>
            <person name="Lum Nde A."/>
            <person name="Hugo C."/>
        </authorList>
    </citation>
    <scope>NUCLEOTIDE SEQUENCE [LARGE SCALE GENOMIC DNA]</scope>
    <source>
        <strain evidence="2">1_F178</strain>
    </source>
</reference>
<keyword evidence="2" id="KW-1185">Reference proteome</keyword>
<sequence length="501" mass="57096">MPSPQIDLDKHYRVHVGKKGTFYPDKNPLHNSTTEELDALLKHVYESNSSKLLLYFHGGLVSAEEGLASAGRIVNAITSDTDVHPVCFIWKTDWKRTIIENLDTLAHSDLFRKILVKVLWSAGSTLGIEVIGTSGVARGSNMLTEEEIESELTKEIPFQNYRIDQTAKSANLNFEDNAELSALQEVLLREELTALLNERFEIDTEFQNIVQQEKSQKELELLKPEYVGSETEDGKGLFSLAKFIIGAVNVTIRVIKRFAAKTDHDFHPTVVEETAREICIDLAGNWLWGSMKEKAEFMWKEDDFTTPEQEWHVGYYFINRLLQYQQETGKKLTIDLVGHSAGSIVICHLIKLIANNQFDITFRYIFFLAPACRSDLFENIILNNQHLYTSFKCFTMADELEKMDKVFYSIYPYSLLYLISGILEEKSDTHILGMQRHVTGEYPYNTTKLLRIAEYFNIQGNAIYSITDSTAVDGLRCSAEAHGGFSDDDETVKSIVYLIQN</sequence>
<dbReference type="EMBL" id="QNVT01000012">
    <property type="protein sequence ID" value="REC61864.1"/>
    <property type="molecule type" value="Genomic_DNA"/>
</dbReference>
<dbReference type="Proteomes" id="UP000256686">
    <property type="component" value="Unassembled WGS sequence"/>
</dbReference>
<organism evidence="1 2">
    <name type="scientific">Chryseobacterium pennae</name>
    <dbReference type="NCBI Taxonomy" id="2258962"/>
    <lineage>
        <taxon>Bacteria</taxon>
        <taxon>Pseudomonadati</taxon>
        <taxon>Bacteroidota</taxon>
        <taxon>Flavobacteriia</taxon>
        <taxon>Flavobacteriales</taxon>
        <taxon>Weeksellaceae</taxon>
        <taxon>Chryseobacterium group</taxon>
        <taxon>Chryseobacterium</taxon>
    </lineage>
</organism>